<evidence type="ECO:0000259" key="15">
    <source>
        <dbReference type="PROSITE" id="PS52053"/>
    </source>
</evidence>
<keyword evidence="6 14" id="KW-0964">Secreted</keyword>
<accession>A0A383RPX0</accession>
<comment type="similarity">
    <text evidence="4 14">Belongs to the LRR-containing bacterial E3 ligase family.</text>
</comment>
<evidence type="ECO:0000256" key="12">
    <source>
        <dbReference type="ARBA" id="ARBA00023026"/>
    </source>
</evidence>
<dbReference type="PROSITE" id="PS52053">
    <property type="entry name" value="NEL"/>
    <property type="match status" value="1"/>
</dbReference>
<organism evidence="16 17">
    <name type="scientific">Pseudomonas reidholzensis</name>
    <dbReference type="NCBI Taxonomy" id="1785162"/>
    <lineage>
        <taxon>Bacteria</taxon>
        <taxon>Pseudomonadati</taxon>
        <taxon>Pseudomonadota</taxon>
        <taxon>Gammaproteobacteria</taxon>
        <taxon>Pseudomonadales</taxon>
        <taxon>Pseudomonadaceae</taxon>
        <taxon>Pseudomonas</taxon>
    </lineage>
</organism>
<dbReference type="GO" id="GO:0016567">
    <property type="term" value="P:protein ubiquitination"/>
    <property type="evidence" value="ECO:0007669"/>
    <property type="project" value="InterPro"/>
</dbReference>
<evidence type="ECO:0000256" key="3">
    <source>
        <dbReference type="ARBA" id="ARBA00004613"/>
    </source>
</evidence>
<evidence type="ECO:0000313" key="16">
    <source>
        <dbReference type="EMBL" id="SYX88935.1"/>
    </source>
</evidence>
<dbReference type="OrthoDB" id="1467561at2"/>
<dbReference type="SMART" id="SM00369">
    <property type="entry name" value="LRR_TYP"/>
    <property type="match status" value="2"/>
</dbReference>
<dbReference type="InterPro" id="IPR046673">
    <property type="entry name" value="ToxA_N"/>
</dbReference>
<dbReference type="Pfam" id="PF20178">
    <property type="entry name" value="ToxA_N"/>
    <property type="match status" value="1"/>
</dbReference>
<evidence type="ECO:0000256" key="8">
    <source>
        <dbReference type="ARBA" id="ARBA00022679"/>
    </source>
</evidence>
<evidence type="ECO:0000256" key="1">
    <source>
        <dbReference type="ARBA" id="ARBA00000900"/>
    </source>
</evidence>
<dbReference type="PANTHER" id="PTHR47114:SF2">
    <property type="entry name" value="OLIGODENDROCYTE-MYELIN GLYCOPROTEIN"/>
    <property type="match status" value="1"/>
</dbReference>
<keyword evidence="9" id="KW-0677">Repeat</keyword>
<dbReference type="RefSeq" id="WP_119138847.1">
    <property type="nucleotide sequence ID" value="NZ_CBCSFL010000019.1"/>
</dbReference>
<dbReference type="PANTHER" id="PTHR47114">
    <property type="match status" value="1"/>
</dbReference>
<comment type="PTM">
    <text evidence="14">Ubiquitinated in the presence of host E1 ubiquitin-activating enzyme, E2 ubiquitin-conjugating enzyme and ubiquitin.</text>
</comment>
<keyword evidence="10 14" id="KW-0833">Ubl conjugation pathway</keyword>
<protein>
    <recommendedName>
        <fullName evidence="5">RING-type E3 ubiquitin transferase</fullName>
        <ecNumber evidence="5">2.3.2.27</ecNumber>
    </recommendedName>
</protein>
<keyword evidence="8 14" id="KW-0808">Transferase</keyword>
<evidence type="ECO:0000256" key="10">
    <source>
        <dbReference type="ARBA" id="ARBA00022786"/>
    </source>
</evidence>
<comment type="subcellular location">
    <subcellularLocation>
        <location evidence="2">Host cytoplasm</location>
    </subcellularLocation>
    <subcellularLocation>
        <location evidence="3">Secreted</location>
    </subcellularLocation>
</comment>
<proteinExistence type="inferred from homology"/>
<dbReference type="GO" id="GO:0030430">
    <property type="term" value="C:host cell cytoplasm"/>
    <property type="evidence" value="ECO:0007669"/>
    <property type="project" value="UniProtKB-SubCell"/>
</dbReference>
<dbReference type="InterPro" id="IPR032675">
    <property type="entry name" value="LRR_dom_sf"/>
</dbReference>
<dbReference type="EMBL" id="UNOZ01000007">
    <property type="protein sequence ID" value="SYX88935.1"/>
    <property type="molecule type" value="Genomic_DNA"/>
</dbReference>
<name>A0A383RPX0_9PSED</name>
<evidence type="ECO:0000256" key="7">
    <source>
        <dbReference type="ARBA" id="ARBA00022614"/>
    </source>
</evidence>
<evidence type="ECO:0000313" key="17">
    <source>
        <dbReference type="Proteomes" id="UP000263595"/>
    </source>
</evidence>
<feature type="active site" description="Glycyl thioester intermediate" evidence="14">
    <location>
        <position position="1254"/>
    </location>
</feature>
<dbReference type="InterPro" id="IPR001611">
    <property type="entry name" value="Leu-rich_rpt"/>
</dbReference>
<dbReference type="EC" id="2.3.2.27" evidence="5"/>
<keyword evidence="11 14" id="KW-0832">Ubl conjugation</keyword>
<evidence type="ECO:0000256" key="5">
    <source>
        <dbReference type="ARBA" id="ARBA00012483"/>
    </source>
</evidence>
<gene>
    <name evidence="16" type="primary">ipaH9.8</name>
    <name evidence="16" type="ORF">CCOS865_01175</name>
</gene>
<dbReference type="Proteomes" id="UP000263595">
    <property type="component" value="Unassembled WGS sequence"/>
</dbReference>
<feature type="domain" description="NEL" evidence="15">
    <location>
        <begin position="1167"/>
        <end position="1455"/>
    </location>
</feature>
<dbReference type="InterPro" id="IPR003591">
    <property type="entry name" value="Leu-rich_rpt_typical-subtyp"/>
</dbReference>
<reference evidence="17" key="1">
    <citation type="submission" date="2018-08" db="EMBL/GenBank/DDBJ databases">
        <authorList>
            <person name="Blom J."/>
        </authorList>
    </citation>
    <scope>NUCLEOTIDE SEQUENCE [LARGE SCALE GENOMIC DNA]</scope>
    <source>
        <strain evidence="17">CCOS 865</strain>
    </source>
</reference>
<dbReference type="InterPro" id="IPR051071">
    <property type="entry name" value="LRR-bact_E3_ubiq_ligases"/>
</dbReference>
<dbReference type="Gene3D" id="1.20.58.360">
    <property type="entry name" value="Shigella T3SS effector IpaH defines"/>
    <property type="match status" value="1"/>
</dbReference>
<sequence length="1455" mass="163123">MTTAVTTGTPPDSIDALIARRLPDWLTAASLDRLRALHLALRKQQEDAERVRQLLAPIPAPQDFASEQLQHALLRDYRLTFDVRKARLRRVDQVILSLPVPHTPSPNITRVSTQSLLATALHNLTLDETRPGYFTQWSVEDAAGDTQALSFEEFAALCRNLDIGGRYQAGLRAQLLPADSQQRREIERLMEQALRSELESAVRLAQLRGEIDERSYLQMLRVISLKPIVPADTSVLTYRQLYLLGKRIHGVVVIETREPGEAYLQGLIVWIPGDPQQPLQEYPSWWAFYQALGLRLRDPHYARFFERFIAERDRAAFFAAWRQLHADTAPGAALTLDGRDRTLGGPLFAYLRGLRIDKMLDDARVLAVPTGDEDAKTRRARLEGYQSAGLTLLNLAGLFVPVLGEVMLAVAAGQLANEVYEGYEDWQLGDRHAALGHLFGVAESLLLGAAVGGAAAGAGHVLERLAFVDELTPMVTEAGQLKLCSADLAAYRVAHQDAAIGERVQHQGLWQLRLHEGSFVLAGYKEGDNLHISHPRRGEAYQPMLEHNGQGGWRHALERPQEWQGRALLLRRLGSGLADLTEEQVQIVLDCTGFDALRLRRLHLENAPAPARLLDAVDRCRLHGQFADLRGEAFEALLAASQPAEEVADALLRRDFPGLSVRAAQALVEHVDSRQVERMLASQRVPLALAERARWHLRDSRLDRACAGLRQAPAANADTERLALGLVDHVAPWAESLRIELRADSPQGPLQMQIGAPAADEVVRIVRGTAGYTVHTASGQLLAGATAHDSLVRALLLSLRDGQKQLLGDAELSEQQLSDVLASQARDDRELAARLIGQAPIAGGVRPPVRLGDGRLGYPLSGRGESHGQASRRGIGQIFPTLDAAQLQQYLLDLINRRVDPWAHYLELDGQLRSLRRVLRNWRVEQAGVLDLIRRGRVATAIRRCWRRKTGLLDDGSHALEIRGEAVGSLPRIPDDLSFGHVTQLTLRDMDLSEIDAHFLARFPQLTELDLRDNRLMALPEGLERLTALRVLRLDNNQIILTAADNRRLRALVSLQRLELNDNPLRAAPDVSRLIHLRSVGLRATGLERLPARVQQLPWRGIADLRDNQIRQVNRDIEGLRLRLNRVSLHDNPLDAASQRYLDDHPRQSSATGHPLQGTSSYRHAALQEAERSHWLAGSQGAQRVERETQWRNLSFEPNVNVFFRFLRDLAHSPDFIARPLYYRERVWSIIEACEQNTELRAQLFELLGGTASCEDRLLWLFSQMELRVLIHRQTASVSQVHSEVVLMGLGRSLFRLDRLDQIAARRIQAIRAAHRDVDDIEVYLAFRVRLAGQLRLPAQPVNLHFEAFSGLTPADYNNARIEVLRAESNDSLAQALAAQEFWQEHLRVSYNRRFTALVDVQRAALERYEAQVEAGEITEQAYLQGCAELASQLHEQERALIRSLTDEAYTRWPV</sequence>
<keyword evidence="17" id="KW-1185">Reference proteome</keyword>
<dbReference type="Pfam" id="PF14496">
    <property type="entry name" value="NEL"/>
    <property type="match status" value="1"/>
</dbReference>
<keyword evidence="7" id="KW-0433">Leucine-rich repeat</keyword>
<dbReference type="SUPFAM" id="SSF52058">
    <property type="entry name" value="L domain-like"/>
    <property type="match status" value="1"/>
</dbReference>
<keyword evidence="12" id="KW-0843">Virulence</keyword>
<evidence type="ECO:0000256" key="4">
    <source>
        <dbReference type="ARBA" id="ARBA00009868"/>
    </source>
</evidence>
<keyword evidence="13 14" id="KW-1035">Host cytoplasm</keyword>
<evidence type="ECO:0000256" key="6">
    <source>
        <dbReference type="ARBA" id="ARBA00022525"/>
    </source>
</evidence>
<dbReference type="InterPro" id="IPR029487">
    <property type="entry name" value="NEL_dom"/>
</dbReference>
<evidence type="ECO:0000256" key="14">
    <source>
        <dbReference type="PROSITE-ProRule" id="PRU01398"/>
    </source>
</evidence>
<dbReference type="GO" id="GO:0061630">
    <property type="term" value="F:ubiquitin protein ligase activity"/>
    <property type="evidence" value="ECO:0007669"/>
    <property type="project" value="UniProtKB-EC"/>
</dbReference>
<evidence type="ECO:0000256" key="13">
    <source>
        <dbReference type="ARBA" id="ARBA00023200"/>
    </source>
</evidence>
<evidence type="ECO:0000256" key="11">
    <source>
        <dbReference type="ARBA" id="ARBA00022843"/>
    </source>
</evidence>
<dbReference type="Pfam" id="PF13855">
    <property type="entry name" value="LRR_8"/>
    <property type="match status" value="1"/>
</dbReference>
<evidence type="ECO:0000256" key="2">
    <source>
        <dbReference type="ARBA" id="ARBA00004192"/>
    </source>
</evidence>
<dbReference type="Gene3D" id="3.80.10.10">
    <property type="entry name" value="Ribonuclease Inhibitor"/>
    <property type="match status" value="1"/>
</dbReference>
<dbReference type="GO" id="GO:0005576">
    <property type="term" value="C:extracellular region"/>
    <property type="evidence" value="ECO:0007669"/>
    <property type="project" value="UniProtKB-SubCell"/>
</dbReference>
<evidence type="ECO:0000256" key="9">
    <source>
        <dbReference type="ARBA" id="ARBA00022737"/>
    </source>
</evidence>
<comment type="catalytic activity">
    <reaction evidence="1">
        <text>S-ubiquitinyl-[E2 ubiquitin-conjugating enzyme]-L-cysteine + [acceptor protein]-L-lysine = [E2 ubiquitin-conjugating enzyme]-L-cysteine + N(6)-ubiquitinyl-[acceptor protein]-L-lysine.</text>
        <dbReference type="EC" id="2.3.2.27"/>
    </reaction>
</comment>